<dbReference type="CDD" id="cd00082">
    <property type="entry name" value="HisKA"/>
    <property type="match status" value="1"/>
</dbReference>
<dbReference type="RefSeq" id="WP_304542565.1">
    <property type="nucleotide sequence ID" value="NZ_JARPTC010000013.1"/>
</dbReference>
<dbReference type="InterPro" id="IPR004358">
    <property type="entry name" value="Sig_transdc_His_kin-like_C"/>
</dbReference>
<dbReference type="Pfam" id="PF02518">
    <property type="entry name" value="HATPase_c"/>
    <property type="match status" value="1"/>
</dbReference>
<reference evidence="13" key="1">
    <citation type="journal article" date="2023" name="J. Hazard. Mater.">
        <title>Anaerobic biodegradation of pyrene and benzo[a]pyrene by a new sulfate-reducing Desulforamulus aquiferis strain DSA.</title>
        <authorList>
            <person name="Zhang Z."/>
            <person name="Sun J."/>
            <person name="Gong X."/>
            <person name="Wang C."/>
            <person name="Wang H."/>
        </authorList>
    </citation>
    <scope>NUCLEOTIDE SEQUENCE</scope>
    <source>
        <strain evidence="13">DSA</strain>
    </source>
</reference>
<keyword evidence="9" id="KW-1133">Transmembrane helix</keyword>
<dbReference type="Gene3D" id="3.30.450.20">
    <property type="entry name" value="PAS domain"/>
    <property type="match status" value="1"/>
</dbReference>
<dbReference type="SMART" id="SM00388">
    <property type="entry name" value="HisKA"/>
    <property type="match status" value="1"/>
</dbReference>
<dbReference type="PROSITE" id="PS50113">
    <property type="entry name" value="PAC"/>
    <property type="match status" value="1"/>
</dbReference>
<evidence type="ECO:0000256" key="7">
    <source>
        <dbReference type="ARBA" id="ARBA00022840"/>
    </source>
</evidence>
<evidence type="ECO:0000256" key="1">
    <source>
        <dbReference type="ARBA" id="ARBA00000085"/>
    </source>
</evidence>
<feature type="domain" description="Histidine kinase" evidence="10">
    <location>
        <begin position="378"/>
        <end position="583"/>
    </location>
</feature>
<proteinExistence type="predicted"/>
<dbReference type="Gene3D" id="1.10.287.130">
    <property type="match status" value="1"/>
</dbReference>
<evidence type="ECO:0000313" key="13">
    <source>
        <dbReference type="EMBL" id="MDO7787422.1"/>
    </source>
</evidence>
<keyword evidence="8" id="KW-0902">Two-component regulatory system</keyword>
<feature type="domain" description="PAC" evidence="12">
    <location>
        <begin position="313"/>
        <end position="365"/>
    </location>
</feature>
<dbReference type="PRINTS" id="PR00344">
    <property type="entry name" value="BCTRLSENSOR"/>
</dbReference>
<evidence type="ECO:0000256" key="9">
    <source>
        <dbReference type="SAM" id="Phobius"/>
    </source>
</evidence>
<keyword evidence="14" id="KW-1185">Reference proteome</keyword>
<dbReference type="Pfam" id="PF00512">
    <property type="entry name" value="HisKA"/>
    <property type="match status" value="1"/>
</dbReference>
<dbReference type="CDD" id="cd00130">
    <property type="entry name" value="PAS"/>
    <property type="match status" value="1"/>
</dbReference>
<reference evidence="13" key="2">
    <citation type="submission" date="2023-03" db="EMBL/GenBank/DDBJ databases">
        <authorList>
            <person name="Zhang Z."/>
        </authorList>
    </citation>
    <scope>NUCLEOTIDE SEQUENCE</scope>
    <source>
        <strain evidence="13">DSA</strain>
    </source>
</reference>
<dbReference type="EC" id="2.7.13.3" evidence="2"/>
<keyword evidence="5" id="KW-0547">Nucleotide-binding</keyword>
<dbReference type="InterPro" id="IPR003661">
    <property type="entry name" value="HisK_dim/P_dom"/>
</dbReference>
<dbReference type="SMART" id="SM00387">
    <property type="entry name" value="HATPase_c"/>
    <property type="match status" value="1"/>
</dbReference>
<dbReference type="InterPro" id="IPR003594">
    <property type="entry name" value="HATPase_dom"/>
</dbReference>
<keyword evidence="4" id="KW-0808">Transferase</keyword>
<evidence type="ECO:0000259" key="12">
    <source>
        <dbReference type="PROSITE" id="PS50113"/>
    </source>
</evidence>
<dbReference type="PROSITE" id="PS50109">
    <property type="entry name" value="HIS_KIN"/>
    <property type="match status" value="1"/>
</dbReference>
<keyword evidence="9" id="KW-0812">Transmembrane</keyword>
<dbReference type="InterPro" id="IPR005467">
    <property type="entry name" value="His_kinase_dom"/>
</dbReference>
<dbReference type="Pfam" id="PF13426">
    <property type="entry name" value="PAS_9"/>
    <property type="match status" value="1"/>
</dbReference>
<dbReference type="GO" id="GO:0000155">
    <property type="term" value="F:phosphorelay sensor kinase activity"/>
    <property type="evidence" value="ECO:0007669"/>
    <property type="project" value="InterPro"/>
</dbReference>
<dbReference type="PROSITE" id="PS50112">
    <property type="entry name" value="PAS"/>
    <property type="match status" value="1"/>
</dbReference>
<dbReference type="InterPro" id="IPR000700">
    <property type="entry name" value="PAS-assoc_C"/>
</dbReference>
<evidence type="ECO:0000256" key="2">
    <source>
        <dbReference type="ARBA" id="ARBA00012438"/>
    </source>
</evidence>
<dbReference type="InterPro" id="IPR036097">
    <property type="entry name" value="HisK_dim/P_sf"/>
</dbReference>
<dbReference type="InterPro" id="IPR000014">
    <property type="entry name" value="PAS"/>
</dbReference>
<dbReference type="NCBIfam" id="TIGR00229">
    <property type="entry name" value="sensory_box"/>
    <property type="match status" value="1"/>
</dbReference>
<accession>A0AAW7ZDH3</accession>
<dbReference type="PANTHER" id="PTHR43065:SF46">
    <property type="entry name" value="C4-DICARBOXYLATE TRANSPORT SENSOR PROTEIN DCTB"/>
    <property type="match status" value="1"/>
</dbReference>
<feature type="domain" description="PAS" evidence="11">
    <location>
        <begin position="248"/>
        <end position="310"/>
    </location>
</feature>
<keyword evidence="7" id="KW-0067">ATP-binding</keyword>
<evidence type="ECO:0000256" key="4">
    <source>
        <dbReference type="ARBA" id="ARBA00022679"/>
    </source>
</evidence>
<keyword evidence="6" id="KW-0418">Kinase</keyword>
<evidence type="ECO:0000256" key="8">
    <source>
        <dbReference type="ARBA" id="ARBA00023012"/>
    </source>
</evidence>
<evidence type="ECO:0000256" key="6">
    <source>
        <dbReference type="ARBA" id="ARBA00022777"/>
    </source>
</evidence>
<dbReference type="SUPFAM" id="SSF55874">
    <property type="entry name" value="ATPase domain of HSP90 chaperone/DNA topoisomerase II/histidine kinase"/>
    <property type="match status" value="1"/>
</dbReference>
<dbReference type="SUPFAM" id="SSF55785">
    <property type="entry name" value="PYP-like sensor domain (PAS domain)"/>
    <property type="match status" value="1"/>
</dbReference>
<dbReference type="GO" id="GO:0005524">
    <property type="term" value="F:ATP binding"/>
    <property type="evidence" value="ECO:0007669"/>
    <property type="project" value="UniProtKB-KW"/>
</dbReference>
<dbReference type="PANTHER" id="PTHR43065">
    <property type="entry name" value="SENSOR HISTIDINE KINASE"/>
    <property type="match status" value="1"/>
</dbReference>
<gene>
    <name evidence="13" type="ORF">P6N53_09340</name>
</gene>
<dbReference type="SUPFAM" id="SSF47384">
    <property type="entry name" value="Homodimeric domain of signal transducing histidine kinase"/>
    <property type="match status" value="1"/>
</dbReference>
<keyword evidence="3" id="KW-0597">Phosphoprotein</keyword>
<comment type="caution">
    <text evidence="13">The sequence shown here is derived from an EMBL/GenBank/DDBJ whole genome shotgun (WGS) entry which is preliminary data.</text>
</comment>
<name>A0AAW7ZDH3_9FIRM</name>
<evidence type="ECO:0000256" key="5">
    <source>
        <dbReference type="ARBA" id="ARBA00022741"/>
    </source>
</evidence>
<feature type="transmembrane region" description="Helical" evidence="9">
    <location>
        <begin position="16"/>
        <end position="35"/>
    </location>
</feature>
<dbReference type="Proteomes" id="UP001172911">
    <property type="component" value="Unassembled WGS sequence"/>
</dbReference>
<protein>
    <recommendedName>
        <fullName evidence="2">histidine kinase</fullName>
        <ecNumber evidence="2">2.7.13.3</ecNumber>
    </recommendedName>
</protein>
<organism evidence="13 14">
    <name type="scientific">Desulforamulus aquiferis</name>
    <dbReference type="NCBI Taxonomy" id="1397668"/>
    <lineage>
        <taxon>Bacteria</taxon>
        <taxon>Bacillati</taxon>
        <taxon>Bacillota</taxon>
        <taxon>Clostridia</taxon>
        <taxon>Eubacteriales</taxon>
        <taxon>Peptococcaceae</taxon>
        <taxon>Desulforamulus</taxon>
    </lineage>
</organism>
<dbReference type="Gene3D" id="3.30.565.10">
    <property type="entry name" value="Histidine kinase-like ATPase, C-terminal domain"/>
    <property type="match status" value="1"/>
</dbReference>
<dbReference type="EMBL" id="JARPTC010000013">
    <property type="protein sequence ID" value="MDO7787422.1"/>
    <property type="molecule type" value="Genomic_DNA"/>
</dbReference>
<evidence type="ECO:0000259" key="11">
    <source>
        <dbReference type="PROSITE" id="PS50112"/>
    </source>
</evidence>
<dbReference type="SMART" id="SM00091">
    <property type="entry name" value="PAS"/>
    <property type="match status" value="1"/>
</dbReference>
<dbReference type="InterPro" id="IPR001610">
    <property type="entry name" value="PAC"/>
</dbReference>
<evidence type="ECO:0000256" key="3">
    <source>
        <dbReference type="ARBA" id="ARBA00022553"/>
    </source>
</evidence>
<dbReference type="SMART" id="SM00086">
    <property type="entry name" value="PAC"/>
    <property type="match status" value="1"/>
</dbReference>
<dbReference type="InterPro" id="IPR035965">
    <property type="entry name" value="PAS-like_dom_sf"/>
</dbReference>
<comment type="catalytic activity">
    <reaction evidence="1">
        <text>ATP + protein L-histidine = ADP + protein N-phospho-L-histidine.</text>
        <dbReference type="EC" id="2.7.13.3"/>
    </reaction>
</comment>
<dbReference type="InterPro" id="IPR036890">
    <property type="entry name" value="HATPase_C_sf"/>
</dbReference>
<sequence>MCAIKKLIPIRLTNKIMLVIILITVIPMLIMAAIIQHSIIEMGKMEQQKLLFAIVDRLDESLNLSYDEILMEQGAINKSINDKIIVINSVLQPLVNSISHSFLDIGMGYYSIELDHIVAIAPNYDQTELVQLEHNMYPYTNIYANEKPEFGELSNPGGWNGKTIVYYAKPLVRNGKIIGHIWANGKTDAIYASAIKNISIIISFWLITVGLLLTAAKGSINIIKNNLCKLSITSSKKAEEQIYFQASILDQVRNSIIACDLSYNIIYWNKTAEQIFLWSKEEAVGNNIKIITPEDKRSHFKAVMEKIQAYGFWEGEITLIKKDGTIVPFHLALGIFKDLSGKLKGFVGVGSDLTERKQLEIELRRLERFNLIGQMAAGIGHEVRNPLTTTRGFLQLLKDKPKYFKEKEIFDLMITELDRANSIITQYLSLSKNQSSEIKLHNLNKIIDNLYPLLQADALNVNHSIHLDKLSVPDIKINRDEIHQLIFNLVRNGLEAMTSVTSGGKITIKTFADDQDTVLAIKDEGPGFAPEVLNKIATPFLTTKEQGTGLGLVTCYSIAERNNAVIEVDTGPKGTTFYVRFKK</sequence>
<keyword evidence="9" id="KW-0472">Membrane</keyword>
<dbReference type="AlphaFoldDB" id="A0AAW7ZDH3"/>
<evidence type="ECO:0000313" key="14">
    <source>
        <dbReference type="Proteomes" id="UP001172911"/>
    </source>
</evidence>
<evidence type="ECO:0000259" key="10">
    <source>
        <dbReference type="PROSITE" id="PS50109"/>
    </source>
</evidence>